<comment type="caution">
    <text evidence="1">The sequence shown here is derived from an EMBL/GenBank/DDBJ whole genome shotgun (WGS) entry which is preliminary data.</text>
</comment>
<protein>
    <submittedName>
        <fullName evidence="1">Uncharacterized protein</fullName>
    </submittedName>
</protein>
<organism evidence="1 2">
    <name type="scientific">Bacillus cereus</name>
    <dbReference type="NCBI Taxonomy" id="1396"/>
    <lineage>
        <taxon>Bacteria</taxon>
        <taxon>Bacillati</taxon>
        <taxon>Bacillota</taxon>
        <taxon>Bacilli</taxon>
        <taxon>Bacillales</taxon>
        <taxon>Bacillaceae</taxon>
        <taxon>Bacillus</taxon>
        <taxon>Bacillus cereus group</taxon>
    </lineage>
</organism>
<evidence type="ECO:0000313" key="2">
    <source>
        <dbReference type="Proteomes" id="UP000075476"/>
    </source>
</evidence>
<dbReference type="Proteomes" id="UP000075476">
    <property type="component" value="Unassembled WGS sequence"/>
</dbReference>
<proteinExistence type="predicted"/>
<gene>
    <name evidence="1" type="ORF">AT268_32005</name>
</gene>
<evidence type="ECO:0000313" key="1">
    <source>
        <dbReference type="EMBL" id="KXY51127.1"/>
    </source>
</evidence>
<name>A0A9X0MJU1_BACCE</name>
<accession>A0A9X0MJU1</accession>
<sequence length="80" mass="9296">MWIVLRLFIVCIVLFLIKKSNLSFYQKYQGAFDSQPGDFTMVKMAFETVDNVWYSINKKDFKSIPYEGVFAQIPETGDLA</sequence>
<dbReference type="AlphaFoldDB" id="A0A9X0MJU1"/>
<reference evidence="1 2" key="1">
    <citation type="submission" date="2015-12" db="EMBL/GenBank/DDBJ databases">
        <title>Bacillus cereus Group isolate.</title>
        <authorList>
            <person name="Kovac J."/>
        </authorList>
    </citation>
    <scope>NUCLEOTIDE SEQUENCE [LARGE SCALE GENOMIC DNA]</scope>
    <source>
        <strain evidence="1 2">FSL K6-0073</strain>
    </source>
</reference>
<dbReference type="RefSeq" id="WP_061662466.1">
    <property type="nucleotide sequence ID" value="NZ_LOMO01000001.1"/>
</dbReference>
<dbReference type="EMBL" id="LOMO01000001">
    <property type="protein sequence ID" value="KXY51127.1"/>
    <property type="molecule type" value="Genomic_DNA"/>
</dbReference>